<dbReference type="CDD" id="cd00463">
    <property type="entry name" value="Ribosomal_L31e"/>
    <property type="match status" value="1"/>
</dbReference>
<name>A0ABN6PCP0_9EURY</name>
<dbReference type="SUPFAM" id="SSF54575">
    <property type="entry name" value="Ribosomal protein L31e"/>
    <property type="match status" value="1"/>
</dbReference>
<organism evidence="6 7">
    <name type="scientific">Methanothermobacter tenebrarum</name>
    <dbReference type="NCBI Taxonomy" id="680118"/>
    <lineage>
        <taxon>Archaea</taxon>
        <taxon>Methanobacteriati</taxon>
        <taxon>Methanobacteriota</taxon>
        <taxon>Methanomada group</taxon>
        <taxon>Methanobacteria</taxon>
        <taxon>Methanobacteriales</taxon>
        <taxon>Methanobacteriaceae</taxon>
        <taxon>Methanothermobacter</taxon>
    </lineage>
</organism>
<dbReference type="SMART" id="SM01380">
    <property type="entry name" value="Ribosomal_L31e"/>
    <property type="match status" value="1"/>
</dbReference>
<dbReference type="InterPro" id="IPR023621">
    <property type="entry name" value="Ribosomal_eL31_dom_sf"/>
</dbReference>
<dbReference type="RefSeq" id="WP_248564291.1">
    <property type="nucleotide sequence ID" value="NZ_AP025698.1"/>
</dbReference>
<protein>
    <recommendedName>
        <fullName evidence="4 5">Large ribosomal subunit protein eL31</fullName>
    </recommendedName>
</protein>
<dbReference type="PANTHER" id="PTHR10956:SF0">
    <property type="entry name" value="60S RIBOSOMAL PROTEIN L31"/>
    <property type="match status" value="1"/>
</dbReference>
<evidence type="ECO:0000313" key="6">
    <source>
        <dbReference type="EMBL" id="BDH79985.1"/>
    </source>
</evidence>
<sequence length="81" mass="9651">MERTYIIPLRRVKNVPRTKRAPRAIRFIREFLKKHMKSEDIILDSSINERVWERGIQKIPPRIKIKAIKEEDGTVKAELAE</sequence>
<dbReference type="Pfam" id="PF01198">
    <property type="entry name" value="Ribosomal_L31e"/>
    <property type="match status" value="1"/>
</dbReference>
<evidence type="ECO:0000256" key="3">
    <source>
        <dbReference type="ARBA" id="ARBA00023274"/>
    </source>
</evidence>
<dbReference type="Gene3D" id="3.10.440.10">
    <property type="match status" value="1"/>
</dbReference>
<evidence type="ECO:0000256" key="5">
    <source>
        <dbReference type="HAMAP-Rule" id="MF_00410"/>
    </source>
</evidence>
<dbReference type="GO" id="GO:0005840">
    <property type="term" value="C:ribosome"/>
    <property type="evidence" value="ECO:0007669"/>
    <property type="project" value="UniProtKB-KW"/>
</dbReference>
<proteinExistence type="inferred from homology"/>
<evidence type="ECO:0000256" key="2">
    <source>
        <dbReference type="ARBA" id="ARBA00022980"/>
    </source>
</evidence>
<dbReference type="NCBIfam" id="NF002258">
    <property type="entry name" value="PRK01192.1-1"/>
    <property type="match status" value="1"/>
</dbReference>
<keyword evidence="3 5" id="KW-0687">Ribonucleoprotein</keyword>
<gene>
    <name evidence="5" type="primary">rpl31e</name>
    <name evidence="6" type="ORF">MTTB_13640</name>
</gene>
<dbReference type="EMBL" id="AP025698">
    <property type="protein sequence ID" value="BDH79985.1"/>
    <property type="molecule type" value="Genomic_DNA"/>
</dbReference>
<accession>A0ABN6PCP0</accession>
<dbReference type="GeneID" id="71965894"/>
<comment type="similarity">
    <text evidence="1 5">Belongs to the eukaryotic ribosomal protein eL31 family.</text>
</comment>
<evidence type="ECO:0000256" key="1">
    <source>
        <dbReference type="ARBA" id="ARBA00010808"/>
    </source>
</evidence>
<dbReference type="PANTHER" id="PTHR10956">
    <property type="entry name" value="60S RIBOSOMAL PROTEIN L31"/>
    <property type="match status" value="1"/>
</dbReference>
<dbReference type="HAMAP" id="MF_00410">
    <property type="entry name" value="Ribosomal_eL31"/>
    <property type="match status" value="1"/>
</dbReference>
<dbReference type="Proteomes" id="UP000831817">
    <property type="component" value="Chromosome"/>
</dbReference>
<keyword evidence="2 5" id="KW-0689">Ribosomal protein</keyword>
<keyword evidence="7" id="KW-1185">Reference proteome</keyword>
<evidence type="ECO:0000313" key="7">
    <source>
        <dbReference type="Proteomes" id="UP000831817"/>
    </source>
</evidence>
<evidence type="ECO:0000256" key="4">
    <source>
        <dbReference type="ARBA" id="ARBA00035230"/>
    </source>
</evidence>
<reference evidence="6 7" key="1">
    <citation type="submission" date="2022-04" db="EMBL/GenBank/DDBJ databases">
        <title>Complete genome of Methanothermobacter tenebrarum strain RMAS.</title>
        <authorList>
            <person name="Nakamura K."/>
            <person name="Oshima K."/>
            <person name="Hattori M."/>
            <person name="Kamagata Y."/>
            <person name="Takamizawa K."/>
        </authorList>
    </citation>
    <scope>NUCLEOTIDE SEQUENCE [LARGE SCALE GENOMIC DNA]</scope>
    <source>
        <strain evidence="6 7">RMAS</strain>
    </source>
</reference>
<dbReference type="InterPro" id="IPR000054">
    <property type="entry name" value="Ribosomal_eL31"/>
</dbReference>